<dbReference type="PATRIC" id="fig|1423718.3.peg.492"/>
<dbReference type="Pfam" id="PF00005">
    <property type="entry name" value="ABC_tran"/>
    <property type="match status" value="2"/>
</dbReference>
<keyword evidence="5" id="KW-0677">Repeat</keyword>
<dbReference type="PANTHER" id="PTHR43553:SF23">
    <property type="entry name" value="ABC TRANSPORTER ATP-BINDING COMPONENT"/>
    <property type="match status" value="1"/>
</dbReference>
<evidence type="ECO:0000256" key="4">
    <source>
        <dbReference type="ARBA" id="ARBA00022475"/>
    </source>
</evidence>
<evidence type="ECO:0000256" key="6">
    <source>
        <dbReference type="ARBA" id="ARBA00022741"/>
    </source>
</evidence>
<evidence type="ECO:0000256" key="1">
    <source>
        <dbReference type="ARBA" id="ARBA00004202"/>
    </source>
</evidence>
<evidence type="ECO:0000256" key="2">
    <source>
        <dbReference type="ARBA" id="ARBA00005417"/>
    </source>
</evidence>
<keyword evidence="13" id="KW-1185">Reference proteome</keyword>
<keyword evidence="4" id="KW-1003">Cell membrane</keyword>
<accession>A0A0R2A7J2</accession>
<comment type="subcellular location">
    <subcellularLocation>
        <location evidence="1">Cell membrane</location>
        <topology evidence="1">Peripheral membrane protein</topology>
    </subcellularLocation>
</comment>
<dbReference type="GO" id="GO:0043190">
    <property type="term" value="C:ATP-binding cassette (ABC) transporter complex"/>
    <property type="evidence" value="ECO:0007669"/>
    <property type="project" value="TreeGrafter"/>
</dbReference>
<dbReference type="PROSITE" id="PS50893">
    <property type="entry name" value="ABC_TRANSPORTER_2"/>
    <property type="match status" value="2"/>
</dbReference>
<keyword evidence="6" id="KW-0547">Nucleotide-binding</keyword>
<comment type="caution">
    <text evidence="12">The sequence shown here is derived from an EMBL/GenBank/DDBJ whole genome shotgun (WGS) entry which is preliminary data.</text>
</comment>
<proteinExistence type="inferred from homology"/>
<dbReference type="GO" id="GO:0042626">
    <property type="term" value="F:ATPase-coupled transmembrane transporter activity"/>
    <property type="evidence" value="ECO:0007669"/>
    <property type="project" value="TreeGrafter"/>
</dbReference>
<dbReference type="AlphaFoldDB" id="A0A0R2A7J2"/>
<dbReference type="CDD" id="cd03225">
    <property type="entry name" value="ABC_cobalt_CbiO_domain1"/>
    <property type="match status" value="1"/>
</dbReference>
<dbReference type="EMBL" id="AYYP01000061">
    <property type="protein sequence ID" value="KRM63438.1"/>
    <property type="molecule type" value="Genomic_DNA"/>
</dbReference>
<organism evidence="12 13">
    <name type="scientific">Ligilactobacillus agilis DSM 20509</name>
    <dbReference type="NCBI Taxonomy" id="1423718"/>
    <lineage>
        <taxon>Bacteria</taxon>
        <taxon>Bacillati</taxon>
        <taxon>Bacillota</taxon>
        <taxon>Bacilli</taxon>
        <taxon>Lactobacillales</taxon>
        <taxon>Lactobacillaceae</taxon>
        <taxon>Ligilactobacillus</taxon>
    </lineage>
</organism>
<dbReference type="PANTHER" id="PTHR43553">
    <property type="entry name" value="HEAVY METAL TRANSPORTER"/>
    <property type="match status" value="1"/>
</dbReference>
<dbReference type="InterPro" id="IPR050095">
    <property type="entry name" value="ECF_ABC_transporter_ATP-bd"/>
</dbReference>
<evidence type="ECO:0000256" key="3">
    <source>
        <dbReference type="ARBA" id="ARBA00022448"/>
    </source>
</evidence>
<evidence type="ECO:0000259" key="11">
    <source>
        <dbReference type="PROSITE" id="PS50893"/>
    </source>
</evidence>
<name>A0A0R2A7J2_9LACO</name>
<sequence>MIEVENLSFTYAGQKKPALKIPHLEIAAGRCVVLTGISGSGKSTFLRVLNGLIPEYFPGNLQGKVTLNQQDLTQQSVEEIAAQVGSVFQNPRRQFFFAKVSDELAFPAENQGQAPEQIWRQLRLTEQELGLAGLLSAQLAELSGGQKQRVALAAAQMQRPQILVLDEPTANLDKQGIALLQANLAKLKAQGLTIIIAEHRLDYLREVADDYYYFTAGEIKRSWTKAEWLKLTDRQRLAYGLRPLQVETFSKARLQVTGQNTLALKDLTLKWHQQELGWLKEFSLTSGIIYGLTGANGLGKTSLAKVLVGLKKARSHLTWNGRALTQRALLAKSSLLMQDVSQQLFLPTVQAELNASGATEQEVTAMAAKLDLSELLASHPFSLSGGQQQRVALGRALLAQKELFILDEPTSGLDEQNMRRVADLLLELKSSKRIVMVISHDQELINLTCDEVLNLSDFLTKK</sequence>
<evidence type="ECO:0000313" key="12">
    <source>
        <dbReference type="EMBL" id="KRM63438.1"/>
    </source>
</evidence>
<dbReference type="InterPro" id="IPR015856">
    <property type="entry name" value="ABC_transpr_CbiO/EcfA_su"/>
</dbReference>
<evidence type="ECO:0000256" key="10">
    <source>
        <dbReference type="ARBA" id="ARBA00025157"/>
    </source>
</evidence>
<dbReference type="InterPro" id="IPR027417">
    <property type="entry name" value="P-loop_NTPase"/>
</dbReference>
<keyword evidence="9" id="KW-0472">Membrane</keyword>
<evidence type="ECO:0000256" key="8">
    <source>
        <dbReference type="ARBA" id="ARBA00022967"/>
    </source>
</evidence>
<dbReference type="InterPro" id="IPR017871">
    <property type="entry name" value="ABC_transporter-like_CS"/>
</dbReference>
<dbReference type="Gene3D" id="3.40.50.300">
    <property type="entry name" value="P-loop containing nucleotide triphosphate hydrolases"/>
    <property type="match status" value="2"/>
</dbReference>
<keyword evidence="7 12" id="KW-0067">ATP-binding</keyword>
<dbReference type="SUPFAM" id="SSF52540">
    <property type="entry name" value="P-loop containing nucleoside triphosphate hydrolases"/>
    <property type="match status" value="2"/>
</dbReference>
<dbReference type="InterPro" id="IPR003439">
    <property type="entry name" value="ABC_transporter-like_ATP-bd"/>
</dbReference>
<gene>
    <name evidence="12" type="ORF">FC14_GL000473</name>
</gene>
<dbReference type="RefSeq" id="WP_056977117.1">
    <property type="nucleotide sequence ID" value="NZ_AYYP01000061.1"/>
</dbReference>
<dbReference type="SMART" id="SM00382">
    <property type="entry name" value="AAA"/>
    <property type="match status" value="2"/>
</dbReference>
<reference evidence="12 13" key="1">
    <citation type="journal article" date="2015" name="Genome Announc.">
        <title>Expanding the biotechnology potential of lactobacilli through comparative genomics of 213 strains and associated genera.</title>
        <authorList>
            <person name="Sun Z."/>
            <person name="Harris H.M."/>
            <person name="McCann A."/>
            <person name="Guo C."/>
            <person name="Argimon S."/>
            <person name="Zhang W."/>
            <person name="Yang X."/>
            <person name="Jeffery I.B."/>
            <person name="Cooney J.C."/>
            <person name="Kagawa T.F."/>
            <person name="Liu W."/>
            <person name="Song Y."/>
            <person name="Salvetti E."/>
            <person name="Wrobel A."/>
            <person name="Rasinkangas P."/>
            <person name="Parkhill J."/>
            <person name="Rea M.C."/>
            <person name="O'Sullivan O."/>
            <person name="Ritari J."/>
            <person name="Douillard F.P."/>
            <person name="Paul Ross R."/>
            <person name="Yang R."/>
            <person name="Briner A.E."/>
            <person name="Felis G.E."/>
            <person name="de Vos W.M."/>
            <person name="Barrangou R."/>
            <person name="Klaenhammer T.R."/>
            <person name="Caufield P.W."/>
            <person name="Cui Y."/>
            <person name="Zhang H."/>
            <person name="O'Toole P.W."/>
        </authorList>
    </citation>
    <scope>NUCLEOTIDE SEQUENCE [LARGE SCALE GENOMIC DNA]</scope>
    <source>
        <strain evidence="12 13">DSM 20509</strain>
    </source>
</reference>
<feature type="domain" description="ABC transporter" evidence="11">
    <location>
        <begin position="2"/>
        <end position="241"/>
    </location>
</feature>
<keyword evidence="3" id="KW-0813">Transport</keyword>
<dbReference type="GO" id="GO:0005524">
    <property type="term" value="F:ATP binding"/>
    <property type="evidence" value="ECO:0007669"/>
    <property type="project" value="UniProtKB-KW"/>
</dbReference>
<evidence type="ECO:0000313" key="13">
    <source>
        <dbReference type="Proteomes" id="UP000051008"/>
    </source>
</evidence>
<protein>
    <submittedName>
        <fullName evidence="12">ABC transporter, ATP-binding protein</fullName>
    </submittedName>
</protein>
<dbReference type="GO" id="GO:0016887">
    <property type="term" value="F:ATP hydrolysis activity"/>
    <property type="evidence" value="ECO:0007669"/>
    <property type="project" value="InterPro"/>
</dbReference>
<keyword evidence="8" id="KW-1278">Translocase</keyword>
<evidence type="ECO:0000256" key="7">
    <source>
        <dbReference type="ARBA" id="ARBA00022840"/>
    </source>
</evidence>
<evidence type="ECO:0000256" key="9">
    <source>
        <dbReference type="ARBA" id="ARBA00023136"/>
    </source>
</evidence>
<feature type="domain" description="ABC transporter" evidence="11">
    <location>
        <begin position="262"/>
        <end position="459"/>
    </location>
</feature>
<dbReference type="InterPro" id="IPR003593">
    <property type="entry name" value="AAA+_ATPase"/>
</dbReference>
<evidence type="ECO:0000256" key="5">
    <source>
        <dbReference type="ARBA" id="ARBA00022737"/>
    </source>
</evidence>
<dbReference type="OrthoDB" id="501320at2"/>
<comment type="similarity">
    <text evidence="2">Belongs to the ABC transporter superfamily.</text>
</comment>
<comment type="function">
    <text evidence="10">Probably part of an ABC transporter complex. Responsible for energy coupling to the transport system.</text>
</comment>
<dbReference type="Proteomes" id="UP000051008">
    <property type="component" value="Unassembled WGS sequence"/>
</dbReference>
<dbReference type="PROSITE" id="PS00211">
    <property type="entry name" value="ABC_TRANSPORTER_1"/>
    <property type="match status" value="1"/>
</dbReference>